<feature type="compositionally biased region" description="Basic and acidic residues" evidence="1">
    <location>
        <begin position="30"/>
        <end position="61"/>
    </location>
</feature>
<sequence>MKRKEGRRVELMFEKEIRRDCNEMMGGQKETFERERRGFKRQEERREDMRKTQKWRGDEMTTGKSGNKRTDKERMNREENYRVFREGEEARQNGR</sequence>
<dbReference type="Proteomes" id="UP001346869">
    <property type="component" value="Unassembled WGS sequence"/>
</dbReference>
<reference evidence="2 3" key="1">
    <citation type="journal article" date="2023" name="Genes (Basel)">
        <title>Chromosome-Level Genome Assembly and Circadian Gene Repertoire of the Patagonia Blennie Eleginops maclovinus-The Closest Ancestral Proxy of Antarctic Cryonotothenioids.</title>
        <authorList>
            <person name="Cheng C.C."/>
            <person name="Rivera-Colon A.G."/>
            <person name="Minhas B.F."/>
            <person name="Wilson L."/>
            <person name="Rayamajhi N."/>
            <person name="Vargas-Chacoff L."/>
            <person name="Catchen J.M."/>
        </authorList>
    </citation>
    <scope>NUCLEOTIDE SEQUENCE [LARGE SCALE GENOMIC DNA]</scope>
    <source>
        <strain evidence="2">JMC-PN-2008</strain>
    </source>
</reference>
<comment type="caution">
    <text evidence="2">The sequence shown here is derived from an EMBL/GenBank/DDBJ whole genome shotgun (WGS) entry which is preliminary data.</text>
</comment>
<protein>
    <submittedName>
        <fullName evidence="2">Uncharacterized protein</fullName>
    </submittedName>
</protein>
<feature type="compositionally biased region" description="Basic and acidic residues" evidence="1">
    <location>
        <begin position="68"/>
        <end position="95"/>
    </location>
</feature>
<dbReference type="EMBL" id="JAUZQC010000025">
    <property type="protein sequence ID" value="KAK5848498.1"/>
    <property type="molecule type" value="Genomic_DNA"/>
</dbReference>
<gene>
    <name evidence="2" type="ORF">PBY51_006106</name>
</gene>
<evidence type="ECO:0000313" key="3">
    <source>
        <dbReference type="Proteomes" id="UP001346869"/>
    </source>
</evidence>
<evidence type="ECO:0000256" key="1">
    <source>
        <dbReference type="SAM" id="MobiDB-lite"/>
    </source>
</evidence>
<evidence type="ECO:0000313" key="2">
    <source>
        <dbReference type="EMBL" id="KAK5848498.1"/>
    </source>
</evidence>
<reference evidence="2 3" key="2">
    <citation type="journal article" date="2023" name="Mol. Biol. Evol.">
        <title>Genomics of Secondarily Temperate Adaptation in the Only Non-Antarctic Icefish.</title>
        <authorList>
            <person name="Rivera-Colon A.G."/>
            <person name="Rayamajhi N."/>
            <person name="Minhas B.F."/>
            <person name="Madrigal G."/>
            <person name="Bilyk K.T."/>
            <person name="Yoon V."/>
            <person name="Hune M."/>
            <person name="Gregory S."/>
            <person name="Cheng C.H.C."/>
            <person name="Catchen J.M."/>
        </authorList>
    </citation>
    <scope>NUCLEOTIDE SEQUENCE [LARGE SCALE GENOMIC DNA]</scope>
    <source>
        <strain evidence="2">JMC-PN-2008</strain>
    </source>
</reference>
<name>A0AAN8AAX7_ELEMC</name>
<proteinExistence type="predicted"/>
<accession>A0AAN8AAX7</accession>
<organism evidence="2 3">
    <name type="scientific">Eleginops maclovinus</name>
    <name type="common">Patagonian blennie</name>
    <name type="synonym">Eleginus maclovinus</name>
    <dbReference type="NCBI Taxonomy" id="56733"/>
    <lineage>
        <taxon>Eukaryota</taxon>
        <taxon>Metazoa</taxon>
        <taxon>Chordata</taxon>
        <taxon>Craniata</taxon>
        <taxon>Vertebrata</taxon>
        <taxon>Euteleostomi</taxon>
        <taxon>Actinopterygii</taxon>
        <taxon>Neopterygii</taxon>
        <taxon>Teleostei</taxon>
        <taxon>Neoteleostei</taxon>
        <taxon>Acanthomorphata</taxon>
        <taxon>Eupercaria</taxon>
        <taxon>Perciformes</taxon>
        <taxon>Notothenioidei</taxon>
        <taxon>Eleginopidae</taxon>
        <taxon>Eleginops</taxon>
    </lineage>
</organism>
<feature type="region of interest" description="Disordered" evidence="1">
    <location>
        <begin position="22"/>
        <end position="95"/>
    </location>
</feature>
<keyword evidence="3" id="KW-1185">Reference proteome</keyword>
<dbReference type="AlphaFoldDB" id="A0AAN8AAX7"/>